<comment type="caution">
    <text evidence="2">The sequence shown here is derived from an EMBL/GenBank/DDBJ whole genome shotgun (WGS) entry which is preliminary data.</text>
</comment>
<dbReference type="InterPro" id="IPR005531">
    <property type="entry name" value="Asp23"/>
</dbReference>
<comment type="similarity">
    <text evidence="1">Belongs to the asp23 family.</text>
</comment>
<sequence length="105" mass="11867">MGNITVSDNVISEIAYRSICSVYGVEPDDKEFKKLRRNISVERTPEDNVIINVKLEAPYGENILEFSKNIMKTITENVSQMTEKVVEAVNVVVIGVSEREFNKNS</sequence>
<reference evidence="2" key="1">
    <citation type="journal article" date="2020" name="mSystems">
        <title>Genome- and Community-Level Interaction Insights into Carbon Utilization and Element Cycling Functions of Hydrothermarchaeota in Hydrothermal Sediment.</title>
        <authorList>
            <person name="Zhou Z."/>
            <person name="Liu Y."/>
            <person name="Xu W."/>
            <person name="Pan J."/>
            <person name="Luo Z.H."/>
            <person name="Li M."/>
        </authorList>
    </citation>
    <scope>NUCLEOTIDE SEQUENCE [LARGE SCALE GENOMIC DNA]</scope>
    <source>
        <strain evidence="2">SpSt-61</strain>
    </source>
</reference>
<accession>A0A7V4KDX0</accession>
<dbReference type="EMBL" id="DSZZ01000350">
    <property type="protein sequence ID" value="HGU53338.1"/>
    <property type="molecule type" value="Genomic_DNA"/>
</dbReference>
<organism evidence="2">
    <name type="scientific">Fervidobacterium pennivorans</name>
    <dbReference type="NCBI Taxonomy" id="93466"/>
    <lineage>
        <taxon>Bacteria</taxon>
        <taxon>Thermotogati</taxon>
        <taxon>Thermotogota</taxon>
        <taxon>Thermotogae</taxon>
        <taxon>Thermotogales</taxon>
        <taxon>Fervidobacteriaceae</taxon>
        <taxon>Fervidobacterium</taxon>
    </lineage>
</organism>
<name>A0A7V4KDX0_FERPE</name>
<dbReference type="PANTHER" id="PTHR34297:SF2">
    <property type="entry name" value="ASP23_GLS24 FAMILY ENVELOPE STRESS RESPONSE PROTEIN"/>
    <property type="match status" value="1"/>
</dbReference>
<dbReference type="AlphaFoldDB" id="A0A7V4KDX0"/>
<dbReference type="PANTHER" id="PTHR34297">
    <property type="entry name" value="HYPOTHETICAL CYTOSOLIC PROTEIN-RELATED"/>
    <property type="match status" value="1"/>
</dbReference>
<evidence type="ECO:0000313" key="2">
    <source>
        <dbReference type="EMBL" id="HGU53338.1"/>
    </source>
</evidence>
<protein>
    <submittedName>
        <fullName evidence="2">Asp23/Gls24 family envelope stress response protein</fullName>
    </submittedName>
</protein>
<evidence type="ECO:0000256" key="1">
    <source>
        <dbReference type="ARBA" id="ARBA00005721"/>
    </source>
</evidence>
<gene>
    <name evidence="2" type="ORF">ENT78_07460</name>
</gene>
<dbReference type="Pfam" id="PF03780">
    <property type="entry name" value="Asp23"/>
    <property type="match status" value="1"/>
</dbReference>
<proteinExistence type="inferred from homology"/>